<dbReference type="Proteomes" id="UP000053095">
    <property type="component" value="Unassembled WGS sequence"/>
</dbReference>
<dbReference type="InterPro" id="IPR004136">
    <property type="entry name" value="NMO"/>
</dbReference>
<keyword evidence="2" id="KW-0288">FMN</keyword>
<organism evidence="4 5">
    <name type="scientific">Talaromyces pinophilus</name>
    <name type="common">Penicillium pinophilum</name>
    <dbReference type="NCBI Taxonomy" id="128442"/>
    <lineage>
        <taxon>Eukaryota</taxon>
        <taxon>Fungi</taxon>
        <taxon>Dikarya</taxon>
        <taxon>Ascomycota</taxon>
        <taxon>Pezizomycotina</taxon>
        <taxon>Eurotiomycetes</taxon>
        <taxon>Eurotiomycetidae</taxon>
        <taxon>Eurotiales</taxon>
        <taxon>Trichocomaceae</taxon>
        <taxon>Talaromyces</taxon>
        <taxon>Talaromyces sect. Talaromyces</taxon>
    </lineage>
</organism>
<dbReference type="EMBL" id="DF933809">
    <property type="protein sequence ID" value="GAM34004.1"/>
    <property type="molecule type" value="Genomic_DNA"/>
</dbReference>
<dbReference type="InterPro" id="IPR013785">
    <property type="entry name" value="Aldolase_TIM"/>
</dbReference>
<dbReference type="CDD" id="cd04730">
    <property type="entry name" value="NPD_like"/>
    <property type="match status" value="1"/>
</dbReference>
<dbReference type="GO" id="GO:0018580">
    <property type="term" value="F:nitronate monooxygenase activity"/>
    <property type="evidence" value="ECO:0007669"/>
    <property type="project" value="InterPro"/>
</dbReference>
<dbReference type="PANTHER" id="PTHR32332">
    <property type="entry name" value="2-NITROPROPANE DIOXYGENASE"/>
    <property type="match status" value="1"/>
</dbReference>
<dbReference type="PANTHER" id="PTHR32332:SF28">
    <property type="entry name" value="DIOXYGENASE FAMILY OXIDOREDUCTASE, PUTATIVE (AFU_ORTHOLOGUE AFUA_5G09600)-RELATED"/>
    <property type="match status" value="1"/>
</dbReference>
<gene>
    <name evidence="4" type="ORF">TCE0_013r01312</name>
</gene>
<proteinExistence type="predicted"/>
<evidence type="ECO:0000313" key="5">
    <source>
        <dbReference type="Proteomes" id="UP000053095"/>
    </source>
</evidence>
<name>A0A698XMB1_TALPI</name>
<keyword evidence="3" id="KW-0560">Oxidoreductase</keyword>
<sequence>MTFDTELTRRLGIRIPVVQGGMHWIGYAELAAAVSNAGGLGMVTALTQPTPEDLRKEIHKCRSLTDKPFGVNITLLPTLIPPDYNAYVQAVVDEGIKVVETAGNNPGLVIKKLKEANIIVLHKCTTIRHAISAVKLGADFLSIDGFECGGHVGEHDITNLILLSRARQELGVPFIASGGFADGHGLAAALALGAEGINMGTRFMCTVEAPIHLKVKEAIVAAQETDTTLVMRRWKNTTRLFANKVAKEALKIETESKSGQFEEIAPLVSGKRGRQVFLEGDVDSGVWTAGQVVGLIHDIPTCAVLLERIQREALISMRRIRSLWTGTQVESKI</sequence>
<evidence type="ECO:0000256" key="1">
    <source>
        <dbReference type="ARBA" id="ARBA00022630"/>
    </source>
</evidence>
<evidence type="ECO:0000256" key="2">
    <source>
        <dbReference type="ARBA" id="ARBA00022643"/>
    </source>
</evidence>
<dbReference type="SUPFAM" id="SSF51412">
    <property type="entry name" value="Inosine monophosphate dehydrogenase (IMPDH)"/>
    <property type="match status" value="1"/>
</dbReference>
<dbReference type="Pfam" id="PF03060">
    <property type="entry name" value="NMO"/>
    <property type="match status" value="1"/>
</dbReference>
<keyword evidence="5" id="KW-1185">Reference proteome</keyword>
<reference evidence="5" key="1">
    <citation type="journal article" date="2015" name="Genome Announc.">
        <title>Draft genome sequence of Talaromyces cellulolyticus strain Y-94, a source of lignocellulosic biomass-degrading enzymes.</title>
        <authorList>
            <person name="Fujii T."/>
            <person name="Koike H."/>
            <person name="Sawayama S."/>
            <person name="Yano S."/>
            <person name="Inoue H."/>
        </authorList>
    </citation>
    <scope>NUCLEOTIDE SEQUENCE [LARGE SCALE GENOMIC DNA]</scope>
    <source>
        <strain evidence="5">Y-94</strain>
    </source>
</reference>
<evidence type="ECO:0000313" key="4">
    <source>
        <dbReference type="EMBL" id="GAM34004.1"/>
    </source>
</evidence>
<dbReference type="AlphaFoldDB" id="A0A698XMB1"/>
<protein>
    <submittedName>
        <fullName evidence="4">Uncharacterized protein</fullName>
    </submittedName>
</protein>
<keyword evidence="1" id="KW-0285">Flavoprotein</keyword>
<evidence type="ECO:0000256" key="3">
    <source>
        <dbReference type="ARBA" id="ARBA00023002"/>
    </source>
</evidence>
<accession>A0A698XMB1</accession>
<dbReference type="Gene3D" id="3.20.20.70">
    <property type="entry name" value="Aldolase class I"/>
    <property type="match status" value="1"/>
</dbReference>